<proteinExistence type="predicted"/>
<reference evidence="1 2" key="1">
    <citation type="submission" date="2013-12" db="EMBL/GenBank/DDBJ databases">
        <authorList>
            <consortium name="DOE Joint Genome Institute"/>
            <person name="Smidt H."/>
            <person name="Huntemann M."/>
            <person name="Han J."/>
            <person name="Chen A."/>
            <person name="Kyrpides N."/>
            <person name="Mavromatis K."/>
            <person name="Markowitz V."/>
            <person name="Palaniappan K."/>
            <person name="Ivanova N."/>
            <person name="Schaumberg A."/>
            <person name="Pati A."/>
            <person name="Liolios K."/>
            <person name="Nordberg H.P."/>
            <person name="Cantor M.N."/>
            <person name="Hua S.X."/>
            <person name="Woyke T."/>
        </authorList>
    </citation>
    <scope>NUCLEOTIDE SEQUENCE [LARGE SCALE GENOMIC DNA]</scope>
    <source>
        <strain evidence="2">DSM 15288</strain>
    </source>
</reference>
<keyword evidence="2" id="KW-1185">Reference proteome</keyword>
<protein>
    <submittedName>
        <fullName evidence="1">Uncharacterized protein</fullName>
    </submittedName>
</protein>
<evidence type="ECO:0000313" key="2">
    <source>
        <dbReference type="Proteomes" id="UP000010847"/>
    </source>
</evidence>
<evidence type="ECO:0000313" key="1">
    <source>
        <dbReference type="EMBL" id="AHF08597.1"/>
    </source>
</evidence>
<name>W0ECV1_9FIRM</name>
<organism evidence="1 2">
    <name type="scientific">Desulfitobacterium metallireducens DSM 15288</name>
    <dbReference type="NCBI Taxonomy" id="871968"/>
    <lineage>
        <taxon>Bacteria</taxon>
        <taxon>Bacillati</taxon>
        <taxon>Bacillota</taxon>
        <taxon>Clostridia</taxon>
        <taxon>Eubacteriales</taxon>
        <taxon>Desulfitobacteriaceae</taxon>
        <taxon>Desulfitobacterium</taxon>
    </lineage>
</organism>
<dbReference type="Proteomes" id="UP000010847">
    <property type="component" value="Chromosome"/>
</dbReference>
<dbReference type="KEGG" id="dmt:DESME_09160"/>
<dbReference type="AlphaFoldDB" id="W0ECV1"/>
<dbReference type="STRING" id="871968.DESME_09160"/>
<sequence>MVLNIPRQVSKSIKKEGVKQLLEHKELGMFDNRKEEI</sequence>
<gene>
    <name evidence="1" type="ORF">DESME_09160</name>
</gene>
<accession>W0ECV1</accession>
<dbReference type="HOGENOM" id="CLU_3342911_0_0_9"/>
<dbReference type="EMBL" id="CP007032">
    <property type="protein sequence ID" value="AHF08597.1"/>
    <property type="molecule type" value="Genomic_DNA"/>
</dbReference>